<dbReference type="AlphaFoldDB" id="A0A067MN52"/>
<protein>
    <recommendedName>
        <fullName evidence="3">F-box domain-containing protein</fullName>
    </recommendedName>
</protein>
<gene>
    <name evidence="1" type="ORF">BOTBODRAFT_186159</name>
</gene>
<sequence length="174" mass="20186">MRPEMEAKVLFNRSRPIRRLPNKVLAMAFEFAMVNESYSRPARERRPPFNVTLVSTMWRDVVMSSRTLWAHIDTSNLPLVEMFVSRPRQAVLNIELSGSSWVRLHPRSPSVGEQANTTDIDEDNEFSRCIEVLLQVGRWRSLETSDIPIADWYPCLLSPAPMLECLEMQDVYDM</sequence>
<dbReference type="Proteomes" id="UP000027195">
    <property type="component" value="Unassembled WGS sequence"/>
</dbReference>
<dbReference type="EMBL" id="KL198025">
    <property type="protein sequence ID" value="KDQ16964.1"/>
    <property type="molecule type" value="Genomic_DNA"/>
</dbReference>
<evidence type="ECO:0000313" key="2">
    <source>
        <dbReference type="Proteomes" id="UP000027195"/>
    </source>
</evidence>
<dbReference type="HOGENOM" id="CLU_1539766_0_0_1"/>
<evidence type="ECO:0008006" key="3">
    <source>
        <dbReference type="Google" id="ProtNLM"/>
    </source>
</evidence>
<reference evidence="2" key="1">
    <citation type="journal article" date="2014" name="Proc. Natl. Acad. Sci. U.S.A.">
        <title>Extensive sampling of basidiomycete genomes demonstrates inadequacy of the white-rot/brown-rot paradigm for wood decay fungi.</title>
        <authorList>
            <person name="Riley R."/>
            <person name="Salamov A.A."/>
            <person name="Brown D.W."/>
            <person name="Nagy L.G."/>
            <person name="Floudas D."/>
            <person name="Held B.W."/>
            <person name="Levasseur A."/>
            <person name="Lombard V."/>
            <person name="Morin E."/>
            <person name="Otillar R."/>
            <person name="Lindquist E.A."/>
            <person name="Sun H."/>
            <person name="LaButti K.M."/>
            <person name="Schmutz J."/>
            <person name="Jabbour D."/>
            <person name="Luo H."/>
            <person name="Baker S.E."/>
            <person name="Pisabarro A.G."/>
            <person name="Walton J.D."/>
            <person name="Blanchette R.A."/>
            <person name="Henrissat B."/>
            <person name="Martin F."/>
            <person name="Cullen D."/>
            <person name="Hibbett D.S."/>
            <person name="Grigoriev I.V."/>
        </authorList>
    </citation>
    <scope>NUCLEOTIDE SEQUENCE [LARGE SCALE GENOMIC DNA]</scope>
    <source>
        <strain evidence="2">FD-172 SS1</strain>
    </source>
</reference>
<organism evidence="1 2">
    <name type="scientific">Botryobasidium botryosum (strain FD-172 SS1)</name>
    <dbReference type="NCBI Taxonomy" id="930990"/>
    <lineage>
        <taxon>Eukaryota</taxon>
        <taxon>Fungi</taxon>
        <taxon>Dikarya</taxon>
        <taxon>Basidiomycota</taxon>
        <taxon>Agaricomycotina</taxon>
        <taxon>Agaricomycetes</taxon>
        <taxon>Cantharellales</taxon>
        <taxon>Botryobasidiaceae</taxon>
        <taxon>Botryobasidium</taxon>
    </lineage>
</organism>
<evidence type="ECO:0000313" key="1">
    <source>
        <dbReference type="EMBL" id="KDQ16964.1"/>
    </source>
</evidence>
<dbReference type="OrthoDB" id="3221235at2759"/>
<keyword evidence="2" id="KW-1185">Reference proteome</keyword>
<accession>A0A067MN52</accession>
<proteinExistence type="predicted"/>
<name>A0A067MN52_BOTB1</name>
<dbReference type="InParanoid" id="A0A067MN52"/>